<dbReference type="GO" id="GO:0005634">
    <property type="term" value="C:nucleus"/>
    <property type="evidence" value="ECO:0007669"/>
    <property type="project" value="UniProtKB-SubCell"/>
</dbReference>
<keyword evidence="2" id="KW-0805">Transcription regulation</keyword>
<dbReference type="GO" id="GO:0046983">
    <property type="term" value="F:protein dimerization activity"/>
    <property type="evidence" value="ECO:0007669"/>
    <property type="project" value="InterPro"/>
</dbReference>
<dbReference type="PROSITE" id="PS50066">
    <property type="entry name" value="MADS_BOX_2"/>
    <property type="match status" value="1"/>
</dbReference>
<sequence length="244" mass="27817">MARREARLAFITNEKFLEKARLKKRRRGLLKRASELGNPCSVNASAVVCSPDSNELLFRSPPRSKAEHLLGQHRIIRKMERSRKVMNQERYLKERAAKVGLQKERLTRENKDNEIIRLVRQLHILSKTTNAFATSEMYCLFYHVQEKKKEIKKRIEFFEQANSALRSGRAPPAIEGPMGEKGMTWEGKGGNGGNKGSIGDASSPTDSHPVKPINKLVIIYEILQISFSLFYITNLNLISKLIIV</sequence>
<evidence type="ECO:0000256" key="4">
    <source>
        <dbReference type="ARBA" id="ARBA00023163"/>
    </source>
</evidence>
<dbReference type="SUPFAM" id="SSF55455">
    <property type="entry name" value="SRF-like"/>
    <property type="match status" value="1"/>
</dbReference>
<dbReference type="InterPro" id="IPR036879">
    <property type="entry name" value="TF_MADSbox_sf"/>
</dbReference>
<evidence type="ECO:0000313" key="8">
    <source>
        <dbReference type="EMBL" id="KCW90434.1"/>
    </source>
</evidence>
<keyword evidence="3" id="KW-0238">DNA-binding</keyword>
<reference evidence="8" key="1">
    <citation type="submission" date="2013-07" db="EMBL/GenBank/DDBJ databases">
        <title>The genome of Eucalyptus grandis.</title>
        <authorList>
            <person name="Schmutz J."/>
            <person name="Hayes R."/>
            <person name="Myburg A."/>
            <person name="Tuskan G."/>
            <person name="Grattapaglia D."/>
            <person name="Rokhsar D.S."/>
        </authorList>
    </citation>
    <scope>NUCLEOTIDE SEQUENCE</scope>
    <source>
        <tissue evidence="8">Leaf extractions</tissue>
    </source>
</reference>
<keyword evidence="4" id="KW-0804">Transcription</keyword>
<dbReference type="OMA" id="WIGSESA"/>
<protein>
    <recommendedName>
        <fullName evidence="7">MADS-box domain-containing protein</fullName>
    </recommendedName>
</protein>
<dbReference type="EMBL" id="KK198753">
    <property type="protein sequence ID" value="KCW90434.1"/>
    <property type="molecule type" value="Genomic_DNA"/>
</dbReference>
<evidence type="ECO:0000256" key="5">
    <source>
        <dbReference type="ARBA" id="ARBA00023242"/>
    </source>
</evidence>
<evidence type="ECO:0000256" key="6">
    <source>
        <dbReference type="SAM" id="MobiDB-lite"/>
    </source>
</evidence>
<keyword evidence="5" id="KW-0539">Nucleus</keyword>
<evidence type="ECO:0000256" key="2">
    <source>
        <dbReference type="ARBA" id="ARBA00023015"/>
    </source>
</evidence>
<dbReference type="STRING" id="71139.A0A059DJ73"/>
<feature type="region of interest" description="Disordered" evidence="6">
    <location>
        <begin position="168"/>
        <end position="208"/>
    </location>
</feature>
<organism evidence="8">
    <name type="scientific">Eucalyptus grandis</name>
    <name type="common">Flooded gum</name>
    <dbReference type="NCBI Taxonomy" id="71139"/>
    <lineage>
        <taxon>Eukaryota</taxon>
        <taxon>Viridiplantae</taxon>
        <taxon>Streptophyta</taxon>
        <taxon>Embryophyta</taxon>
        <taxon>Tracheophyta</taxon>
        <taxon>Spermatophyta</taxon>
        <taxon>Magnoliopsida</taxon>
        <taxon>eudicotyledons</taxon>
        <taxon>Gunneridae</taxon>
        <taxon>Pentapetalae</taxon>
        <taxon>rosids</taxon>
        <taxon>malvids</taxon>
        <taxon>Myrtales</taxon>
        <taxon>Myrtaceae</taxon>
        <taxon>Myrtoideae</taxon>
        <taxon>Eucalypteae</taxon>
        <taxon>Eucalyptus</taxon>
    </lineage>
</organism>
<dbReference type="InterPro" id="IPR002100">
    <property type="entry name" value="TF_MADSbox"/>
</dbReference>
<feature type="domain" description="MADS-box" evidence="7">
    <location>
        <begin position="1"/>
        <end position="62"/>
    </location>
</feature>
<feature type="compositionally biased region" description="Gly residues" evidence="6">
    <location>
        <begin position="187"/>
        <end position="196"/>
    </location>
</feature>
<proteinExistence type="predicted"/>
<comment type="subcellular location">
    <subcellularLocation>
        <location evidence="1">Nucleus</location>
    </subcellularLocation>
</comment>
<dbReference type="GO" id="GO:0000978">
    <property type="term" value="F:RNA polymerase II cis-regulatory region sequence-specific DNA binding"/>
    <property type="evidence" value="ECO:0000318"/>
    <property type="project" value="GO_Central"/>
</dbReference>
<dbReference type="Gramene" id="KCW90434">
    <property type="protein sequence ID" value="KCW90434"/>
    <property type="gene ID" value="EUGRSUZ_A02568"/>
</dbReference>
<gene>
    <name evidence="8" type="ORF">EUGRSUZ_A02568</name>
</gene>
<dbReference type="Gene3D" id="3.40.1810.10">
    <property type="entry name" value="Transcription factor, MADS-box"/>
    <property type="match status" value="1"/>
</dbReference>
<evidence type="ECO:0000259" key="7">
    <source>
        <dbReference type="PROSITE" id="PS50066"/>
    </source>
</evidence>
<evidence type="ECO:0000256" key="3">
    <source>
        <dbReference type="ARBA" id="ARBA00023125"/>
    </source>
</evidence>
<dbReference type="GO" id="GO:0000981">
    <property type="term" value="F:DNA-binding transcription factor activity, RNA polymerase II-specific"/>
    <property type="evidence" value="ECO:0000318"/>
    <property type="project" value="GO_Central"/>
</dbReference>
<dbReference type="GO" id="GO:0006357">
    <property type="term" value="P:regulation of transcription by RNA polymerase II"/>
    <property type="evidence" value="ECO:0000318"/>
    <property type="project" value="GO_Central"/>
</dbReference>
<accession>A0A059DJ73</accession>
<evidence type="ECO:0000256" key="1">
    <source>
        <dbReference type="ARBA" id="ARBA00004123"/>
    </source>
</evidence>
<dbReference type="InParanoid" id="A0A059DJ73"/>
<name>A0A059DJ73_EUCGR</name>
<dbReference type="AlphaFoldDB" id="A0A059DJ73"/>